<comment type="caution">
    <text evidence="1">The sequence shown here is derived from an EMBL/GenBank/DDBJ whole genome shotgun (WGS) entry which is preliminary data.</text>
</comment>
<name>A0A482W5U9_ASBVE</name>
<dbReference type="Proteomes" id="UP000292052">
    <property type="component" value="Unassembled WGS sequence"/>
</dbReference>
<reference evidence="1 2" key="1">
    <citation type="submission" date="2017-03" db="EMBL/GenBank/DDBJ databases">
        <title>Genome of the blue death feigning beetle - Asbolus verrucosus.</title>
        <authorList>
            <person name="Rider S.D."/>
        </authorList>
    </citation>
    <scope>NUCLEOTIDE SEQUENCE [LARGE SCALE GENOMIC DNA]</scope>
    <source>
        <strain evidence="1">Butters</strain>
        <tissue evidence="1">Head and leg muscle</tissue>
    </source>
</reference>
<evidence type="ECO:0000313" key="1">
    <source>
        <dbReference type="EMBL" id="RZC40510.1"/>
    </source>
</evidence>
<gene>
    <name evidence="1" type="ORF">BDFB_014984</name>
</gene>
<dbReference type="EMBL" id="QDEB01025558">
    <property type="protein sequence ID" value="RZC40510.1"/>
    <property type="molecule type" value="Genomic_DNA"/>
</dbReference>
<proteinExistence type="predicted"/>
<evidence type="ECO:0000313" key="2">
    <source>
        <dbReference type="Proteomes" id="UP000292052"/>
    </source>
</evidence>
<sequence length="16" mass="1906">MRTRILALAVLFIIYL</sequence>
<organism evidence="1 2">
    <name type="scientific">Asbolus verrucosus</name>
    <name type="common">Desert ironclad beetle</name>
    <dbReference type="NCBI Taxonomy" id="1661398"/>
    <lineage>
        <taxon>Eukaryota</taxon>
        <taxon>Metazoa</taxon>
        <taxon>Ecdysozoa</taxon>
        <taxon>Arthropoda</taxon>
        <taxon>Hexapoda</taxon>
        <taxon>Insecta</taxon>
        <taxon>Pterygota</taxon>
        <taxon>Neoptera</taxon>
        <taxon>Endopterygota</taxon>
        <taxon>Coleoptera</taxon>
        <taxon>Polyphaga</taxon>
        <taxon>Cucujiformia</taxon>
        <taxon>Tenebrionidae</taxon>
        <taxon>Pimeliinae</taxon>
        <taxon>Asbolus</taxon>
    </lineage>
</organism>
<dbReference type="AlphaFoldDB" id="A0A482W5U9"/>
<protein>
    <submittedName>
        <fullName evidence="1">Uncharacterized protein</fullName>
    </submittedName>
</protein>
<accession>A0A482W5U9</accession>
<keyword evidence="2" id="KW-1185">Reference proteome</keyword>